<reference evidence="1" key="1">
    <citation type="journal article" date="2021" name="New Phytol.">
        <title>Evolutionary innovations through gain and loss of genes in the ectomycorrhizal Boletales.</title>
        <authorList>
            <person name="Wu G."/>
            <person name="Miyauchi S."/>
            <person name="Morin E."/>
            <person name="Kuo A."/>
            <person name="Drula E."/>
            <person name="Varga T."/>
            <person name="Kohler A."/>
            <person name="Feng B."/>
            <person name="Cao Y."/>
            <person name="Lipzen A."/>
            <person name="Daum C."/>
            <person name="Hundley H."/>
            <person name="Pangilinan J."/>
            <person name="Johnson J."/>
            <person name="Barry K."/>
            <person name="LaButti K."/>
            <person name="Ng V."/>
            <person name="Ahrendt S."/>
            <person name="Min B."/>
            <person name="Choi I.G."/>
            <person name="Park H."/>
            <person name="Plett J.M."/>
            <person name="Magnuson J."/>
            <person name="Spatafora J.W."/>
            <person name="Nagy L.G."/>
            <person name="Henrissat B."/>
            <person name="Grigoriev I.V."/>
            <person name="Yang Z.L."/>
            <person name="Xu J."/>
            <person name="Martin F.M."/>
        </authorList>
    </citation>
    <scope>NUCLEOTIDE SEQUENCE</scope>
    <source>
        <strain evidence="1">KUC20120723A-06</strain>
    </source>
</reference>
<dbReference type="Proteomes" id="UP000790709">
    <property type="component" value="Unassembled WGS sequence"/>
</dbReference>
<accession>A0ACB8AXU7</accession>
<keyword evidence="2" id="KW-1185">Reference proteome</keyword>
<sequence length="64" mass="7707">MDGKMVDRTTERQRGIDPHVDDPDHCHSHSEVPKKDEDWPTLTTILYFRDHVRAHLFKLYEDFK</sequence>
<organism evidence="1 2">
    <name type="scientific">Leucogyrophana mollusca</name>
    <dbReference type="NCBI Taxonomy" id="85980"/>
    <lineage>
        <taxon>Eukaryota</taxon>
        <taxon>Fungi</taxon>
        <taxon>Dikarya</taxon>
        <taxon>Basidiomycota</taxon>
        <taxon>Agaricomycotina</taxon>
        <taxon>Agaricomycetes</taxon>
        <taxon>Agaricomycetidae</taxon>
        <taxon>Boletales</taxon>
        <taxon>Boletales incertae sedis</taxon>
        <taxon>Leucogyrophana</taxon>
    </lineage>
</organism>
<proteinExistence type="predicted"/>
<name>A0ACB8AXU7_9AGAM</name>
<evidence type="ECO:0000313" key="2">
    <source>
        <dbReference type="Proteomes" id="UP000790709"/>
    </source>
</evidence>
<gene>
    <name evidence="1" type="ORF">BV22DRAFT_1134911</name>
</gene>
<evidence type="ECO:0000313" key="1">
    <source>
        <dbReference type="EMBL" id="KAH7918024.1"/>
    </source>
</evidence>
<dbReference type="EMBL" id="MU266871">
    <property type="protein sequence ID" value="KAH7918024.1"/>
    <property type="molecule type" value="Genomic_DNA"/>
</dbReference>
<comment type="caution">
    <text evidence="1">The sequence shown here is derived from an EMBL/GenBank/DDBJ whole genome shotgun (WGS) entry which is preliminary data.</text>
</comment>
<protein>
    <submittedName>
        <fullName evidence="1">Uncharacterized protein</fullName>
    </submittedName>
</protein>